<dbReference type="Proteomes" id="UP000678228">
    <property type="component" value="Unassembled WGS sequence"/>
</dbReference>
<proteinExistence type="predicted"/>
<accession>A0A941AMR3</accession>
<dbReference type="EMBL" id="JAGKSQ010000002">
    <property type="protein sequence ID" value="MBP3950815.1"/>
    <property type="molecule type" value="Genomic_DNA"/>
</dbReference>
<evidence type="ECO:0000313" key="2">
    <source>
        <dbReference type="EMBL" id="MBP3950815.1"/>
    </source>
</evidence>
<organism evidence="2 3">
    <name type="scientific">Halalkalibacter suaedae</name>
    <dbReference type="NCBI Taxonomy" id="2822140"/>
    <lineage>
        <taxon>Bacteria</taxon>
        <taxon>Bacillati</taxon>
        <taxon>Bacillota</taxon>
        <taxon>Bacilli</taxon>
        <taxon>Bacillales</taxon>
        <taxon>Bacillaceae</taxon>
        <taxon>Halalkalibacter</taxon>
    </lineage>
</organism>
<feature type="region of interest" description="Disordered" evidence="1">
    <location>
        <begin position="39"/>
        <end position="62"/>
    </location>
</feature>
<name>A0A941AMR3_9BACI</name>
<keyword evidence="3" id="KW-1185">Reference proteome</keyword>
<feature type="compositionally biased region" description="Basic and acidic residues" evidence="1">
    <location>
        <begin position="1"/>
        <end position="13"/>
    </location>
</feature>
<gene>
    <name evidence="2" type="ORF">J7W16_06675</name>
</gene>
<feature type="region of interest" description="Disordered" evidence="1">
    <location>
        <begin position="1"/>
        <end position="27"/>
    </location>
</feature>
<feature type="compositionally biased region" description="Basic and acidic residues" evidence="1">
    <location>
        <begin position="46"/>
        <end position="62"/>
    </location>
</feature>
<dbReference type="RefSeq" id="WP_210596491.1">
    <property type="nucleotide sequence ID" value="NZ_JAGKSQ010000002.1"/>
</dbReference>
<dbReference type="AlphaFoldDB" id="A0A941AMR3"/>
<sequence>MSKDTDKYTKEALENLIQQSTDHEEQKSYKELMQKLVQQDDMNQDPQKDGFRYDYDDSSDLR</sequence>
<comment type="caution">
    <text evidence="2">The sequence shown here is derived from an EMBL/GenBank/DDBJ whole genome shotgun (WGS) entry which is preliminary data.</text>
</comment>
<evidence type="ECO:0000313" key="3">
    <source>
        <dbReference type="Proteomes" id="UP000678228"/>
    </source>
</evidence>
<reference evidence="2" key="1">
    <citation type="submission" date="2021-03" db="EMBL/GenBank/DDBJ databases">
        <title>Bacillus suaedae sp. nov., isolated from Suaeda aralocaspica.</title>
        <authorList>
            <person name="Lei R.F.R."/>
        </authorList>
    </citation>
    <scope>NUCLEOTIDE SEQUENCE</scope>
    <source>
        <strain evidence="2">YZJH907-2</strain>
    </source>
</reference>
<evidence type="ECO:0000256" key="1">
    <source>
        <dbReference type="SAM" id="MobiDB-lite"/>
    </source>
</evidence>
<protein>
    <submittedName>
        <fullName evidence="2">Uncharacterized protein</fullName>
    </submittedName>
</protein>